<dbReference type="Proteomes" id="UP001642487">
    <property type="component" value="Chromosome 3"/>
</dbReference>
<keyword evidence="2" id="KW-1185">Reference proteome</keyword>
<evidence type="ECO:0000313" key="2">
    <source>
        <dbReference type="Proteomes" id="UP001642487"/>
    </source>
</evidence>
<gene>
    <name evidence="1" type="ORF">CITCOLO1_LOCUS9232</name>
</gene>
<dbReference type="EMBL" id="OZ021737">
    <property type="protein sequence ID" value="CAK9317329.1"/>
    <property type="molecule type" value="Genomic_DNA"/>
</dbReference>
<sequence>MADNRIKRLFPHPRSVSRLLRWNTVKRKNGEYGGLGICVACMQNGNGIKLSENSKLSNRRWR</sequence>
<organism evidence="1 2">
    <name type="scientific">Citrullus colocynthis</name>
    <name type="common">colocynth</name>
    <dbReference type="NCBI Taxonomy" id="252529"/>
    <lineage>
        <taxon>Eukaryota</taxon>
        <taxon>Viridiplantae</taxon>
        <taxon>Streptophyta</taxon>
        <taxon>Embryophyta</taxon>
        <taxon>Tracheophyta</taxon>
        <taxon>Spermatophyta</taxon>
        <taxon>Magnoliopsida</taxon>
        <taxon>eudicotyledons</taxon>
        <taxon>Gunneridae</taxon>
        <taxon>Pentapetalae</taxon>
        <taxon>rosids</taxon>
        <taxon>fabids</taxon>
        <taxon>Cucurbitales</taxon>
        <taxon>Cucurbitaceae</taxon>
        <taxon>Benincaseae</taxon>
        <taxon>Citrullus</taxon>
    </lineage>
</organism>
<accession>A0ABP0YA45</accession>
<name>A0ABP0YA45_9ROSI</name>
<evidence type="ECO:0000313" key="1">
    <source>
        <dbReference type="EMBL" id="CAK9317329.1"/>
    </source>
</evidence>
<feature type="non-terminal residue" evidence="1">
    <location>
        <position position="62"/>
    </location>
</feature>
<protein>
    <recommendedName>
        <fullName evidence="3">HNH endonuclease</fullName>
    </recommendedName>
</protein>
<proteinExistence type="predicted"/>
<reference evidence="1 2" key="1">
    <citation type="submission" date="2024-03" db="EMBL/GenBank/DDBJ databases">
        <authorList>
            <person name="Gkanogiannis A."/>
            <person name="Becerra Lopez-Lavalle L."/>
        </authorList>
    </citation>
    <scope>NUCLEOTIDE SEQUENCE [LARGE SCALE GENOMIC DNA]</scope>
</reference>
<evidence type="ECO:0008006" key="3">
    <source>
        <dbReference type="Google" id="ProtNLM"/>
    </source>
</evidence>